<protein>
    <submittedName>
        <fullName evidence="1">Uncharacterized protein</fullName>
    </submittedName>
</protein>
<evidence type="ECO:0000313" key="1">
    <source>
        <dbReference type="EMBL" id="MYL64185.1"/>
    </source>
</evidence>
<accession>A0A845F0D4</accession>
<dbReference type="AlphaFoldDB" id="A0A845F0D4"/>
<gene>
    <name evidence="1" type="ORF">GLW07_12565</name>
</gene>
<reference evidence="1 2" key="1">
    <citation type="submission" date="2019-11" db="EMBL/GenBank/DDBJ databases">
        <title>Genome sequences of 17 halophilic strains isolated from different environments.</title>
        <authorList>
            <person name="Furrow R.E."/>
        </authorList>
    </citation>
    <scope>NUCLEOTIDE SEQUENCE [LARGE SCALE GENOMIC DNA]</scope>
    <source>
        <strain evidence="1 2">22506_14_FS</strain>
    </source>
</reference>
<dbReference type="RefSeq" id="WP_160919617.1">
    <property type="nucleotide sequence ID" value="NZ_WMEY01000003.1"/>
</dbReference>
<name>A0A845F0D4_9BACL</name>
<proteinExistence type="predicted"/>
<evidence type="ECO:0000313" key="2">
    <source>
        <dbReference type="Proteomes" id="UP000447833"/>
    </source>
</evidence>
<organism evidence="1 2">
    <name type="scientific">Guptibacillus hwajinpoensis</name>
    <dbReference type="NCBI Taxonomy" id="208199"/>
    <lineage>
        <taxon>Bacteria</taxon>
        <taxon>Bacillati</taxon>
        <taxon>Bacillota</taxon>
        <taxon>Bacilli</taxon>
        <taxon>Bacillales</taxon>
        <taxon>Guptibacillaceae</taxon>
        <taxon>Guptibacillus</taxon>
    </lineage>
</organism>
<comment type="caution">
    <text evidence="1">The sequence shown here is derived from an EMBL/GenBank/DDBJ whole genome shotgun (WGS) entry which is preliminary data.</text>
</comment>
<dbReference type="Proteomes" id="UP000447833">
    <property type="component" value="Unassembled WGS sequence"/>
</dbReference>
<sequence>MNKPTAYGSFKKAGGNIYRTSAYIQWGNSDKSLGACLLLNPGSAALEESLEEIFDKHGIASGSIRSTDPTMNQLIALVEKIYQSERVLSGRLDIYNLFNLQNTSAYEAINQFEELVRSGHYNIKGSVVSTKELQLHPWIIVLFRSIDFSPLKCCLLFISRIGEV</sequence>
<dbReference type="EMBL" id="WMEY01000003">
    <property type="protein sequence ID" value="MYL64185.1"/>
    <property type="molecule type" value="Genomic_DNA"/>
</dbReference>